<evidence type="ECO:0000313" key="4">
    <source>
        <dbReference type="EMBL" id="KAK2591885.1"/>
    </source>
</evidence>
<dbReference type="PANTHER" id="PTHR10039">
    <property type="entry name" value="AMELOGENIN"/>
    <property type="match status" value="1"/>
</dbReference>
<evidence type="ECO:0000256" key="2">
    <source>
        <dbReference type="PROSITE-ProRule" id="PRU00023"/>
    </source>
</evidence>
<evidence type="ECO:0000256" key="1">
    <source>
        <dbReference type="ARBA" id="ARBA00022737"/>
    </source>
</evidence>
<dbReference type="InterPro" id="IPR036770">
    <property type="entry name" value="Ankyrin_rpt-contain_sf"/>
</dbReference>
<dbReference type="SUPFAM" id="SSF48403">
    <property type="entry name" value="Ankyrin repeat"/>
    <property type="match status" value="1"/>
</dbReference>
<evidence type="ECO:0000313" key="5">
    <source>
        <dbReference type="Proteomes" id="UP001251528"/>
    </source>
</evidence>
<dbReference type="Pfam" id="PF24883">
    <property type="entry name" value="NPHP3_N"/>
    <property type="match status" value="1"/>
</dbReference>
<dbReference type="PROSITE" id="PS50297">
    <property type="entry name" value="ANK_REP_REGION"/>
    <property type="match status" value="2"/>
</dbReference>
<evidence type="ECO:0000259" key="3">
    <source>
        <dbReference type="Pfam" id="PF24883"/>
    </source>
</evidence>
<accession>A0AAJ0FWW1</accession>
<keyword evidence="2" id="KW-0040">ANK repeat</keyword>
<comment type="caution">
    <text evidence="4">The sequence shown here is derived from an EMBL/GenBank/DDBJ whole genome shotgun (WGS) entry which is preliminary data.</text>
</comment>
<dbReference type="PROSITE" id="PS50088">
    <property type="entry name" value="ANK_REPEAT"/>
    <property type="match status" value="2"/>
</dbReference>
<gene>
    <name evidence="4" type="ORF">QQS21_010409</name>
</gene>
<sequence length="341" mass="38294">MVPGVADCVDFNGHAMPNSLPPPRLSQHRDNLDKRHLGTGQWLLSSNEYQNWLQTSQQILFYRGIPGVGETILTAIVIKHRTKKFERDPTVGISYAYCSYHRREEQNEEHLLLSLLRQLSETRTSLPTGVRKLYNDAKDKRNRPSMSEIISTLRDVTPLYERAFIVVDGIDECQEAKGCRKVSWTNCFNSKRKGRPISTSRHNLHLAVRCGLEDAARTLLCRNDHVDINTMDLFGMTVSPVNRPAVMSKNLLTRTLPHVASESGHASIAELLLSKGADIEFSTNDIETPLHLASGNGCLSTAELLLSEGADIEFADIHEWTPLLIASENRTLSITKLLLRE</sequence>
<dbReference type="InterPro" id="IPR002110">
    <property type="entry name" value="Ankyrin_rpt"/>
</dbReference>
<dbReference type="Gene3D" id="3.40.50.300">
    <property type="entry name" value="P-loop containing nucleotide triphosphate hydrolases"/>
    <property type="match status" value="1"/>
</dbReference>
<dbReference type="AlphaFoldDB" id="A0AAJ0FWW1"/>
<dbReference type="EMBL" id="JASWJB010000302">
    <property type="protein sequence ID" value="KAK2591885.1"/>
    <property type="molecule type" value="Genomic_DNA"/>
</dbReference>
<proteinExistence type="predicted"/>
<protein>
    <recommendedName>
        <fullName evidence="3">Nephrocystin 3-like N-terminal domain-containing protein</fullName>
    </recommendedName>
</protein>
<keyword evidence="5" id="KW-1185">Reference proteome</keyword>
<organism evidence="4 5">
    <name type="scientific">Conoideocrella luteorostrata</name>
    <dbReference type="NCBI Taxonomy" id="1105319"/>
    <lineage>
        <taxon>Eukaryota</taxon>
        <taxon>Fungi</taxon>
        <taxon>Dikarya</taxon>
        <taxon>Ascomycota</taxon>
        <taxon>Pezizomycotina</taxon>
        <taxon>Sordariomycetes</taxon>
        <taxon>Hypocreomycetidae</taxon>
        <taxon>Hypocreales</taxon>
        <taxon>Clavicipitaceae</taxon>
        <taxon>Conoideocrella</taxon>
    </lineage>
</organism>
<dbReference type="Pfam" id="PF12796">
    <property type="entry name" value="Ank_2"/>
    <property type="match status" value="1"/>
</dbReference>
<dbReference type="SMART" id="SM00248">
    <property type="entry name" value="ANK"/>
    <property type="match status" value="3"/>
</dbReference>
<dbReference type="InterPro" id="IPR027417">
    <property type="entry name" value="P-loop_NTPase"/>
</dbReference>
<keyword evidence="1" id="KW-0677">Repeat</keyword>
<feature type="repeat" description="ANK" evidence="2">
    <location>
        <begin position="285"/>
        <end position="317"/>
    </location>
</feature>
<feature type="repeat" description="ANK" evidence="2">
    <location>
        <begin position="252"/>
        <end position="284"/>
    </location>
</feature>
<dbReference type="InterPro" id="IPR056884">
    <property type="entry name" value="NPHP3-like_N"/>
</dbReference>
<dbReference type="PANTHER" id="PTHR10039:SF15">
    <property type="entry name" value="NACHT DOMAIN-CONTAINING PROTEIN"/>
    <property type="match status" value="1"/>
</dbReference>
<name>A0AAJ0FWW1_9HYPO</name>
<feature type="domain" description="Nephrocystin 3-like N-terminal" evidence="3">
    <location>
        <begin position="38"/>
        <end position="200"/>
    </location>
</feature>
<dbReference type="Proteomes" id="UP001251528">
    <property type="component" value="Unassembled WGS sequence"/>
</dbReference>
<reference evidence="4" key="1">
    <citation type="submission" date="2023-06" db="EMBL/GenBank/DDBJ databases">
        <title>Conoideocrella luteorostrata (Hypocreales: Clavicipitaceae), a potential biocontrol fungus for elongate hemlock scale in United States Christmas tree production areas.</title>
        <authorList>
            <person name="Barrett H."/>
            <person name="Lovett B."/>
            <person name="Macias A.M."/>
            <person name="Stajich J.E."/>
            <person name="Kasson M.T."/>
        </authorList>
    </citation>
    <scope>NUCLEOTIDE SEQUENCE</scope>
    <source>
        <strain evidence="4">ARSEF 14590</strain>
    </source>
</reference>
<dbReference type="Gene3D" id="1.25.40.20">
    <property type="entry name" value="Ankyrin repeat-containing domain"/>
    <property type="match status" value="1"/>
</dbReference>